<dbReference type="Pfam" id="PF05658">
    <property type="entry name" value="YadA_head"/>
    <property type="match status" value="3"/>
</dbReference>
<accession>D3VFM5</accession>
<dbReference type="GeneID" id="24905031"/>
<evidence type="ECO:0000313" key="3">
    <source>
        <dbReference type="EMBL" id="CBJ90339.1"/>
    </source>
</evidence>
<dbReference type="InterPro" id="IPR011049">
    <property type="entry name" value="Serralysin-like_metalloprot_C"/>
</dbReference>
<proteinExistence type="predicted"/>
<evidence type="ECO:0000256" key="1">
    <source>
        <dbReference type="SAM" id="Coils"/>
    </source>
</evidence>
<feature type="domain" description="Trimeric autotransporter adhesin YadA-like head" evidence="2">
    <location>
        <begin position="90"/>
        <end position="116"/>
    </location>
</feature>
<organism evidence="3 4">
    <name type="scientific">Xenorhabdus nematophila (strain ATCC 19061 / DSM 3370 / CCUG 14189 / LMG 1036 / NCIMB 9965 / AN6)</name>
    <dbReference type="NCBI Taxonomy" id="406817"/>
    <lineage>
        <taxon>Bacteria</taxon>
        <taxon>Pseudomonadati</taxon>
        <taxon>Pseudomonadota</taxon>
        <taxon>Gammaproteobacteria</taxon>
        <taxon>Enterobacterales</taxon>
        <taxon>Morganellaceae</taxon>
        <taxon>Xenorhabdus</taxon>
    </lineage>
</organism>
<keyword evidence="4" id="KW-1185">Reference proteome</keyword>
<evidence type="ECO:0000313" key="4">
    <source>
        <dbReference type="Proteomes" id="UP000008075"/>
    </source>
</evidence>
<reference evidence="3 4" key="1">
    <citation type="journal article" date="2011" name="PLoS ONE">
        <title>The entomopathogenic bacterial endosymbionts xenorhabdus and photorhabdus: convergent lifestyles from divergent genomes.</title>
        <authorList>
            <person name="Chaston J.M."/>
            <person name="Suen G."/>
            <person name="Tucker S.L."/>
            <person name="Andersen A.W."/>
            <person name="Bhasin A."/>
            <person name="Bode E."/>
            <person name="Bode H.B."/>
            <person name="Brachmann A.O."/>
            <person name="Cowles C.E."/>
            <person name="Cowles K.N."/>
            <person name="Darby C."/>
            <person name="de Leon L."/>
            <person name="Drace K."/>
            <person name="Du Z."/>
            <person name="Givaudan A."/>
            <person name="Herbert Tran E.E."/>
            <person name="Jewell K.A."/>
            <person name="Knack J.J."/>
            <person name="Krasomil-Osterfeld K.C."/>
            <person name="Kukor R."/>
            <person name="Lanois A."/>
            <person name="Latreille P."/>
            <person name="Leimgruber N.K."/>
            <person name="Lipke C.M."/>
            <person name="Liu R."/>
            <person name="Lu X."/>
            <person name="Martens E.C."/>
            <person name="Marri P.R."/>
            <person name="Medigue C."/>
            <person name="Menard M.L."/>
            <person name="Miller N.M."/>
            <person name="Morales-Soto N."/>
            <person name="Norton S."/>
            <person name="Ogier J.C."/>
            <person name="Orchard S.S."/>
            <person name="Park D."/>
            <person name="Park Y."/>
            <person name="Qurollo B.A."/>
            <person name="Sugar D.R."/>
            <person name="Richards G.R."/>
            <person name="Rouy Z."/>
            <person name="Slominski B."/>
            <person name="Slominski K."/>
            <person name="Snyder H."/>
            <person name="Tjaden B.C."/>
            <person name="van der Hoeven R."/>
            <person name="Welch R.D."/>
            <person name="Wheeler C."/>
            <person name="Xiang B."/>
            <person name="Barbazuk B."/>
            <person name="Gaudriault S."/>
            <person name="Goodner B."/>
            <person name="Slater S.C."/>
            <person name="Forst S."/>
            <person name="Goldman B.S."/>
            <person name="Goodrich-Blair H."/>
        </authorList>
    </citation>
    <scope>NUCLEOTIDE SEQUENCE [LARGE SCALE GENOMIC DNA]</scope>
    <source>
        <strain evidence="4">ATCC 19061 / DSM 3370 / CCUG 14189 / LMG 1036 / NCIMB 9965 / AN6</strain>
    </source>
</reference>
<feature type="domain" description="Trimeric autotransporter adhesin YadA-like head" evidence="2">
    <location>
        <begin position="22"/>
        <end position="35"/>
    </location>
</feature>
<dbReference type="Proteomes" id="UP000008075">
    <property type="component" value="Chromosome"/>
</dbReference>
<dbReference type="AlphaFoldDB" id="D3VFM5"/>
<evidence type="ECO:0000259" key="2">
    <source>
        <dbReference type="Pfam" id="PF05658"/>
    </source>
</evidence>
<dbReference type="KEGG" id="xne:XNC1_2280"/>
<protein>
    <recommendedName>
        <fullName evidence="2">Trimeric autotransporter adhesin YadA-like head domain-containing protein</fullName>
    </recommendedName>
</protein>
<dbReference type="Gene3D" id="2.150.10.10">
    <property type="entry name" value="Serralysin-like metalloprotease, C-terminal"/>
    <property type="match status" value="1"/>
</dbReference>
<dbReference type="GO" id="GO:0019867">
    <property type="term" value="C:outer membrane"/>
    <property type="evidence" value="ECO:0007669"/>
    <property type="project" value="InterPro"/>
</dbReference>
<dbReference type="Gene3D" id="1.20.5.170">
    <property type="match status" value="1"/>
</dbReference>
<name>D3VFM5_XENNA</name>
<dbReference type="InterPro" id="IPR008640">
    <property type="entry name" value="Adhesin_Head_dom"/>
</dbReference>
<dbReference type="RefSeq" id="WP_010845831.1">
    <property type="nucleotide sequence ID" value="NC_014228.1"/>
</dbReference>
<dbReference type="EMBL" id="FN667742">
    <property type="protein sequence ID" value="CBJ90339.1"/>
    <property type="molecule type" value="Genomic_DNA"/>
</dbReference>
<keyword evidence="1" id="KW-0175">Coiled coil</keyword>
<dbReference type="SUPFAM" id="SSF101967">
    <property type="entry name" value="Adhesin YadA, collagen-binding domain"/>
    <property type="match status" value="1"/>
</dbReference>
<sequence>MSTEDTNIISQNIGASSVVLGNAQAPAKHAIAIGASPRTSRAVNEAAISIGQNQLAGRLSGNSILWAIAIGADSVSDGQASIALGQNVIASAHQGVAIGQNSSVTEKGSVALGADSIANKPDIISVGKPGNERKVINVAAGNITNISTEAINGQQLYAASERINLLESKNTQLEGKVAILEKELAFLKKRLFDALNY</sequence>
<dbReference type="eggNOG" id="COG5295">
    <property type="taxonomic scope" value="Bacteria"/>
</dbReference>
<dbReference type="HOGENOM" id="CLU_1299319_0_0_6"/>
<feature type="coiled-coil region" evidence="1">
    <location>
        <begin position="163"/>
        <end position="190"/>
    </location>
</feature>
<gene>
    <name evidence="3" type="ordered locus">XNC1_2280</name>
</gene>
<feature type="domain" description="Trimeric autotransporter adhesin YadA-like head" evidence="2">
    <location>
        <begin position="67"/>
        <end position="87"/>
    </location>
</feature>